<reference evidence="5 6" key="1">
    <citation type="submission" date="2021-07" db="EMBL/GenBank/DDBJ databases">
        <title>Genome data of Colletotrichum spaethianum.</title>
        <authorList>
            <person name="Utami Y.D."/>
            <person name="Hiruma K."/>
        </authorList>
    </citation>
    <scope>NUCLEOTIDE SEQUENCE [LARGE SCALE GENOMIC DNA]</scope>
    <source>
        <strain evidence="5 6">MAFF 242679</strain>
    </source>
</reference>
<dbReference type="InterPro" id="IPR001680">
    <property type="entry name" value="WD40_rpt"/>
</dbReference>
<keyword evidence="2" id="KW-0677">Repeat</keyword>
<dbReference type="Pfam" id="PF24883">
    <property type="entry name" value="NPHP3_N"/>
    <property type="match status" value="1"/>
</dbReference>
<dbReference type="PANTHER" id="PTHR19846:SF0">
    <property type="entry name" value="PRE-MRNA PROCESSING FACTOR 4"/>
    <property type="match status" value="1"/>
</dbReference>
<gene>
    <name evidence="5" type="ORF">ColLi_00937</name>
</gene>
<dbReference type="InterPro" id="IPR011047">
    <property type="entry name" value="Quinoprotein_ADH-like_sf"/>
</dbReference>
<dbReference type="PROSITE" id="PS50294">
    <property type="entry name" value="WD_REPEATS_REGION"/>
    <property type="match status" value="8"/>
</dbReference>
<dbReference type="PROSITE" id="PS00678">
    <property type="entry name" value="WD_REPEATS_1"/>
    <property type="match status" value="6"/>
</dbReference>
<dbReference type="InterPro" id="IPR027417">
    <property type="entry name" value="P-loop_NTPase"/>
</dbReference>
<dbReference type="SUPFAM" id="SSF50998">
    <property type="entry name" value="Quinoprotein alcohol dehydrogenase-like"/>
    <property type="match status" value="1"/>
</dbReference>
<evidence type="ECO:0000256" key="2">
    <source>
        <dbReference type="ARBA" id="ARBA00022737"/>
    </source>
</evidence>
<feature type="repeat" description="WD" evidence="3">
    <location>
        <begin position="893"/>
        <end position="934"/>
    </location>
</feature>
<dbReference type="InterPro" id="IPR019775">
    <property type="entry name" value="WD40_repeat_CS"/>
</dbReference>
<dbReference type="SUPFAM" id="SSF52540">
    <property type="entry name" value="P-loop containing nucleoside triphosphate hydrolases"/>
    <property type="match status" value="1"/>
</dbReference>
<dbReference type="Pfam" id="PF00400">
    <property type="entry name" value="WD40"/>
    <property type="match status" value="10"/>
</dbReference>
<keyword evidence="1 3" id="KW-0853">WD repeat</keyword>
<dbReference type="GO" id="GO:0046540">
    <property type="term" value="C:U4/U6 x U5 tri-snRNP complex"/>
    <property type="evidence" value="ECO:0007669"/>
    <property type="project" value="TreeGrafter"/>
</dbReference>
<keyword evidence="6" id="KW-1185">Reference proteome</keyword>
<accession>A0AA37LMH8</accession>
<dbReference type="GO" id="GO:0017070">
    <property type="term" value="F:U6 snRNA binding"/>
    <property type="evidence" value="ECO:0007669"/>
    <property type="project" value="TreeGrafter"/>
</dbReference>
<feature type="repeat" description="WD" evidence="3">
    <location>
        <begin position="851"/>
        <end position="892"/>
    </location>
</feature>
<dbReference type="InterPro" id="IPR011044">
    <property type="entry name" value="Quino_amine_DH_bsu"/>
</dbReference>
<dbReference type="AlphaFoldDB" id="A0AA37LMH8"/>
<feature type="repeat" description="WD" evidence="3">
    <location>
        <begin position="601"/>
        <end position="642"/>
    </location>
</feature>
<dbReference type="GO" id="GO:0030621">
    <property type="term" value="F:U4 snRNA binding"/>
    <property type="evidence" value="ECO:0007669"/>
    <property type="project" value="TreeGrafter"/>
</dbReference>
<feature type="repeat" description="WD" evidence="3">
    <location>
        <begin position="768"/>
        <end position="809"/>
    </location>
</feature>
<comment type="caution">
    <text evidence="5">The sequence shown here is derived from an EMBL/GenBank/DDBJ whole genome shotgun (WGS) entry which is preliminary data.</text>
</comment>
<protein>
    <submittedName>
        <fullName evidence="5">Vegetative incompatibility protein HET-E-1</fullName>
    </submittedName>
</protein>
<dbReference type="SUPFAM" id="SSF50978">
    <property type="entry name" value="WD40 repeat-like"/>
    <property type="match status" value="1"/>
</dbReference>
<evidence type="ECO:0000313" key="6">
    <source>
        <dbReference type="Proteomes" id="UP001055172"/>
    </source>
</evidence>
<proteinExistence type="predicted"/>
<feature type="repeat" description="WD" evidence="3">
    <location>
        <begin position="649"/>
        <end position="683"/>
    </location>
</feature>
<feature type="repeat" description="WD" evidence="3">
    <location>
        <begin position="726"/>
        <end position="767"/>
    </location>
</feature>
<evidence type="ECO:0000313" key="5">
    <source>
        <dbReference type="EMBL" id="GJC78099.1"/>
    </source>
</evidence>
<dbReference type="PROSITE" id="PS50082">
    <property type="entry name" value="WD_REPEATS_2"/>
    <property type="match status" value="10"/>
</dbReference>
<evidence type="ECO:0000256" key="3">
    <source>
        <dbReference type="PROSITE-ProRule" id="PRU00221"/>
    </source>
</evidence>
<dbReference type="PROSITE" id="PS50837">
    <property type="entry name" value="NACHT"/>
    <property type="match status" value="1"/>
</dbReference>
<dbReference type="Proteomes" id="UP001055172">
    <property type="component" value="Unassembled WGS sequence"/>
</dbReference>
<dbReference type="InterPro" id="IPR056884">
    <property type="entry name" value="NPHP3-like_N"/>
</dbReference>
<feature type="repeat" description="WD" evidence="3">
    <location>
        <begin position="1060"/>
        <end position="1101"/>
    </location>
</feature>
<name>A0AA37LMH8_9PEZI</name>
<dbReference type="Gene3D" id="3.40.50.300">
    <property type="entry name" value="P-loop containing nucleotide triphosphate hydrolases"/>
    <property type="match status" value="1"/>
</dbReference>
<dbReference type="SUPFAM" id="SSF50969">
    <property type="entry name" value="YVTN repeat-like/Quinoprotein amine dehydrogenase"/>
    <property type="match status" value="1"/>
</dbReference>
<dbReference type="InterPro" id="IPR036322">
    <property type="entry name" value="WD40_repeat_dom_sf"/>
</dbReference>
<dbReference type="Gene3D" id="2.130.10.10">
    <property type="entry name" value="YVTN repeat-like/Quinoprotein amine dehydrogenase"/>
    <property type="match status" value="6"/>
</dbReference>
<dbReference type="PRINTS" id="PR00320">
    <property type="entry name" value="GPROTEINBRPT"/>
</dbReference>
<evidence type="ECO:0000259" key="4">
    <source>
        <dbReference type="PROSITE" id="PS50837"/>
    </source>
</evidence>
<dbReference type="FunFam" id="3.40.50.300:FF:001638">
    <property type="entry name" value="NACHT and WD40 domain protein"/>
    <property type="match status" value="1"/>
</dbReference>
<dbReference type="InterPro" id="IPR007111">
    <property type="entry name" value="NACHT_NTPase"/>
</dbReference>
<dbReference type="EMBL" id="BPPX01000002">
    <property type="protein sequence ID" value="GJC78099.1"/>
    <property type="molecule type" value="Genomic_DNA"/>
</dbReference>
<dbReference type="PANTHER" id="PTHR19846">
    <property type="entry name" value="WD40 REPEAT PROTEIN"/>
    <property type="match status" value="1"/>
</dbReference>
<sequence length="1251" mass="138315">MEGNRTVSGSTFGDGTRLHQGDNYYYEPGERCLAELYITDPRRDKKRIEDTKGGLLADCYRWILENHNFLQWHNDPQSRLLWIKGDPGKGKTMLLCGIIDELDKTSSKPIYFFCQAADQRLNSATAVLRGLIWFLVIQQPTLITYLQAEYSQAGKRLFEDANAWYALSQMLISMLADPLLGDQILVIDALDECVTDLRRLLDFMSKSASSRAKWIVSSRNWPTIEQNLESTSQLCLELNEDAVSTAVRAYIQHKVDQLASKNRYDGSTMGLVQSYLVSNANDTFLWVALVCHQLTDVRSRHVPSKMISFPPGLDALYDRMMAYIFLSDDAVHCRQILAATTVVYRPVSLKELTALIPSLEKYDDDLDTMEEIVGACGSFLTLRAGVINFVHKSAKDFLLERASEKILPFGIVHEHESIFVRSIEVLHRTLRRDIYDVRDLGLSIDQISPPPRDPLAPARYSCIYWVDHFCAAKPSVRHNLNDEADADVIYEFLHKQFIYWLEALAVMRSLSEGVVATRTLEEWAEKYQGSHRLLDFVQDAHRFILSHKTAIETTPLQVYASALVFSPTRSLVREAFKREIPKWIIMQPAVPTTWDACLSTLEGHNGWVVSVIFTASGQRIASVSPNESIKIWDVATGACLLTLKGHRLVDSVLFIANDQQLASASRDESVKIWDLATGSCLLTLGGYDDTACTTAFTKDGGRLAVGYHNGAIKLRDIAGGVAVLLIEGHNDAVWSVAFTTDGQRLASGSRDKAVKIWDPVSGACVLALKGHSATVRSVAFSADGQQLASGSDDMTIKLWDPVSGACVSTLHYGVRVTSITFTADGRWLASGSIDGSIKLWDLNTFACVSMLEGHRYQVTSVAFTENGQRLTSGSYDSTIKIWNPATGARISTLESHGSRVESVTFTADGQRLASVSVDGIVKIWNTNTSACVSTLKANKRGPILFQFSAGSQRLASCSSVGVIKIWDMATGACVSTLEGHSNMPVLVTFAENGQQLATGHQDGTIKSWDLDTGECVSMFEGHSDTIWDVKFAADNQRLVSASRDETVRLWDLATNKCLSTLKHRHIVSRVAFTASGHQVVLVTMKGFLEVWDLATGACESTLEAHGEVMAASFTFSADSQQLAIGYWSGSIVVWNTATGAWARTIHYGSPRVKSIAFIDDKHILTNIGRFVLYLQSDAKGSLKKTYQKGISLVGYGISKDGTYIMKGRKRVLWLPAEYRSDEIAVFGETVAIGCKSGRVVFIKFSAEDVEL</sequence>
<feature type="domain" description="NACHT" evidence="4">
    <location>
        <begin position="79"/>
        <end position="219"/>
    </location>
</feature>
<feature type="repeat" description="WD" evidence="3">
    <location>
        <begin position="1019"/>
        <end position="1060"/>
    </location>
</feature>
<feature type="repeat" description="WD" evidence="3">
    <location>
        <begin position="816"/>
        <end position="850"/>
    </location>
</feature>
<feature type="repeat" description="WD" evidence="3">
    <location>
        <begin position="977"/>
        <end position="1018"/>
    </location>
</feature>
<dbReference type="CDD" id="cd00200">
    <property type="entry name" value="WD40"/>
    <property type="match status" value="2"/>
</dbReference>
<dbReference type="GO" id="GO:0000398">
    <property type="term" value="P:mRNA splicing, via spliceosome"/>
    <property type="evidence" value="ECO:0007669"/>
    <property type="project" value="TreeGrafter"/>
</dbReference>
<dbReference type="InterPro" id="IPR020472">
    <property type="entry name" value="WD40_PAC1"/>
</dbReference>
<evidence type="ECO:0000256" key="1">
    <source>
        <dbReference type="ARBA" id="ARBA00022574"/>
    </source>
</evidence>
<dbReference type="InterPro" id="IPR015943">
    <property type="entry name" value="WD40/YVTN_repeat-like_dom_sf"/>
</dbReference>
<organism evidence="5 6">
    <name type="scientific">Colletotrichum liriopes</name>
    <dbReference type="NCBI Taxonomy" id="708192"/>
    <lineage>
        <taxon>Eukaryota</taxon>
        <taxon>Fungi</taxon>
        <taxon>Dikarya</taxon>
        <taxon>Ascomycota</taxon>
        <taxon>Pezizomycotina</taxon>
        <taxon>Sordariomycetes</taxon>
        <taxon>Hypocreomycetidae</taxon>
        <taxon>Glomerellales</taxon>
        <taxon>Glomerellaceae</taxon>
        <taxon>Colletotrichum</taxon>
        <taxon>Colletotrichum spaethianum species complex</taxon>
    </lineage>
</organism>
<dbReference type="SMART" id="SM00320">
    <property type="entry name" value="WD40"/>
    <property type="match status" value="13"/>
</dbReference>